<sequence>MLLSRGTPIWVGYPAQIYNSRVPTGNKPTTIQLQAQLLTMGLYCTVVFGRMHL</sequence>
<reference evidence="1" key="2">
    <citation type="journal article" date="2015" name="Fish Shellfish Immunol.">
        <title>Early steps in the European eel (Anguilla anguilla)-Vibrio vulnificus interaction in the gills: Role of the RtxA13 toxin.</title>
        <authorList>
            <person name="Callol A."/>
            <person name="Pajuelo D."/>
            <person name="Ebbesson L."/>
            <person name="Teles M."/>
            <person name="MacKenzie S."/>
            <person name="Amaro C."/>
        </authorList>
    </citation>
    <scope>NUCLEOTIDE SEQUENCE</scope>
</reference>
<organism evidence="1">
    <name type="scientific">Anguilla anguilla</name>
    <name type="common">European freshwater eel</name>
    <name type="synonym">Muraena anguilla</name>
    <dbReference type="NCBI Taxonomy" id="7936"/>
    <lineage>
        <taxon>Eukaryota</taxon>
        <taxon>Metazoa</taxon>
        <taxon>Chordata</taxon>
        <taxon>Craniata</taxon>
        <taxon>Vertebrata</taxon>
        <taxon>Euteleostomi</taxon>
        <taxon>Actinopterygii</taxon>
        <taxon>Neopterygii</taxon>
        <taxon>Teleostei</taxon>
        <taxon>Anguilliformes</taxon>
        <taxon>Anguillidae</taxon>
        <taxon>Anguilla</taxon>
    </lineage>
</organism>
<name>A0A0E9PXM5_ANGAN</name>
<evidence type="ECO:0000313" key="1">
    <source>
        <dbReference type="EMBL" id="JAH09042.1"/>
    </source>
</evidence>
<dbReference type="AlphaFoldDB" id="A0A0E9PXM5"/>
<proteinExistence type="predicted"/>
<reference evidence="1" key="1">
    <citation type="submission" date="2014-11" db="EMBL/GenBank/DDBJ databases">
        <authorList>
            <person name="Amaro Gonzalez C."/>
        </authorList>
    </citation>
    <scope>NUCLEOTIDE SEQUENCE</scope>
</reference>
<accession>A0A0E9PXM5</accession>
<dbReference type="EMBL" id="GBXM01099535">
    <property type="protein sequence ID" value="JAH09042.1"/>
    <property type="molecule type" value="Transcribed_RNA"/>
</dbReference>
<protein>
    <submittedName>
        <fullName evidence="1">Uncharacterized protein</fullName>
    </submittedName>
</protein>